<protein>
    <recommendedName>
        <fullName evidence="9">Kinesin-like protein</fullName>
    </recommendedName>
</protein>
<keyword evidence="5" id="KW-0175">Coiled coil</keyword>
<dbReference type="InterPro" id="IPR027417">
    <property type="entry name" value="P-loop_NTPase"/>
</dbReference>
<evidence type="ECO:0000256" key="7">
    <source>
        <dbReference type="ARBA" id="ARBA00060769"/>
    </source>
</evidence>
<evidence type="ECO:0000256" key="1">
    <source>
        <dbReference type="ARBA" id="ARBA00022448"/>
    </source>
</evidence>
<keyword evidence="3 8" id="KW-0547">Nucleotide-binding</keyword>
<dbReference type="GO" id="GO:0007018">
    <property type="term" value="P:microtubule-based movement"/>
    <property type="evidence" value="ECO:0007669"/>
    <property type="project" value="InterPro"/>
</dbReference>
<dbReference type="PRINTS" id="PR00380">
    <property type="entry name" value="KINESINHEAVY"/>
</dbReference>
<sequence>MNRNSNITVAVRVRPLNYEEVLNSKRTIIKVIDDNTLLFDPDTDHTNLKSIRGVPNPAKHKDQKFYFDRVFNTYETTKEVYEHTTKQLVETVLEGYNCCCFAYGATGAGKTYTMLGTGNSPGVMVLTMEELFKKISNIQNKTISVSISYLEVYNESIRDLLVENSAKLLMHENAEGEVSIADLTTYYPHSAKEVISLLQKGNNRRSQSPTEANLQSSRSHAVFQVTVQQKEAVGTSFFMRNAKLSLIDLAGSEKAAQMKSTGMRFMEGANINKSLLALGNCINALGQNTNEYIPFRTSKLTRLLKDSLGGNCKTVMIANISPSELSFEDTKNTLDYSNRAKNIKTSVKQNGAFVKQTKSDIEIMRLRKEVAELTAKNTISEPELQRISLYTDQIQSISVLGQNLTEQINSLRSNLYQFMNELDNIWKNGSPIEEITRQFMETKLQINQRLKIVQQHLLTIEEIQDDMENTLSISTNKMKLQRDIANVKAELLKLGFLQEEPAFLPVSSLRTHFHPTPERPHPPQDAPLPEPFPAQEVPLHPVVEQPQTAAPPPILYIPPPQIAVQDTEMISLEQQQTVHVKKEENFNLRVITNEKPRLSVGRGDNFKVQHKITKNKAPLKGRKSIAVPANTHNTNHTHNHTMTVAKRNYLFRPSIGARRQSIAPRKSIISRPSIGQNISKIQPRKSLSQGDLSNRENIPPPTDNFTFQPAFIPQPPEPLVIKRISEVAEEPPEPLVIKSISEVAEPLQKVEM</sequence>
<keyword evidence="4 8" id="KW-0067">ATP-binding</keyword>
<accession>A0A6B2KYJ6</accession>
<dbReference type="Pfam" id="PF00225">
    <property type="entry name" value="Kinesin"/>
    <property type="match status" value="1"/>
</dbReference>
<evidence type="ECO:0000256" key="3">
    <source>
        <dbReference type="ARBA" id="ARBA00022741"/>
    </source>
</evidence>
<evidence type="ECO:0000256" key="4">
    <source>
        <dbReference type="ARBA" id="ARBA00022840"/>
    </source>
</evidence>
<keyword evidence="6 8" id="KW-0505">Motor protein</keyword>
<dbReference type="InterPro" id="IPR001752">
    <property type="entry name" value="Kinesin_motor_dom"/>
</dbReference>
<reference evidence="12" key="1">
    <citation type="journal article" date="2020" name="J. Eukaryot. Microbiol.">
        <title>De novo Sequencing, Assembly and Annotation of the Transcriptome for the Free-Living Testate Amoeba Arcella intermedia.</title>
        <authorList>
            <person name="Ribeiro G.M."/>
            <person name="Porfirio-Sousa A.L."/>
            <person name="Maurer-Alcala X.X."/>
            <person name="Katz L.A."/>
            <person name="Lahr D.J.G."/>
        </authorList>
    </citation>
    <scope>NUCLEOTIDE SEQUENCE</scope>
</reference>
<dbReference type="SMART" id="SM00129">
    <property type="entry name" value="KISc"/>
    <property type="match status" value="1"/>
</dbReference>
<feature type="region of interest" description="Disordered" evidence="10">
    <location>
        <begin position="670"/>
        <end position="701"/>
    </location>
</feature>
<evidence type="ECO:0000256" key="10">
    <source>
        <dbReference type="SAM" id="MobiDB-lite"/>
    </source>
</evidence>
<evidence type="ECO:0000256" key="2">
    <source>
        <dbReference type="ARBA" id="ARBA00022701"/>
    </source>
</evidence>
<proteinExistence type="inferred from homology"/>
<feature type="binding site" evidence="8">
    <location>
        <begin position="104"/>
        <end position="111"/>
    </location>
    <ligand>
        <name>ATP</name>
        <dbReference type="ChEBI" id="CHEBI:30616"/>
    </ligand>
</feature>
<dbReference type="GO" id="GO:0005874">
    <property type="term" value="C:microtubule"/>
    <property type="evidence" value="ECO:0007669"/>
    <property type="project" value="UniProtKB-KW"/>
</dbReference>
<dbReference type="SUPFAM" id="SSF52540">
    <property type="entry name" value="P-loop containing nucleoside triphosphate hydrolases"/>
    <property type="match status" value="1"/>
</dbReference>
<feature type="domain" description="Kinesin motor" evidence="11">
    <location>
        <begin position="6"/>
        <end position="343"/>
    </location>
</feature>
<dbReference type="GO" id="GO:0003777">
    <property type="term" value="F:microtubule motor activity"/>
    <property type="evidence" value="ECO:0007669"/>
    <property type="project" value="InterPro"/>
</dbReference>
<organism evidence="12">
    <name type="scientific">Arcella intermedia</name>
    <dbReference type="NCBI Taxonomy" id="1963864"/>
    <lineage>
        <taxon>Eukaryota</taxon>
        <taxon>Amoebozoa</taxon>
        <taxon>Tubulinea</taxon>
        <taxon>Elardia</taxon>
        <taxon>Arcellinida</taxon>
        <taxon>Sphaerothecina</taxon>
        <taxon>Arcellidae</taxon>
        <taxon>Arcella</taxon>
    </lineage>
</organism>
<keyword evidence="2 9" id="KW-0493">Microtubule</keyword>
<dbReference type="GO" id="GO:0008017">
    <property type="term" value="F:microtubule binding"/>
    <property type="evidence" value="ECO:0007669"/>
    <property type="project" value="InterPro"/>
</dbReference>
<dbReference type="InterPro" id="IPR019821">
    <property type="entry name" value="Kinesin_motor_CS"/>
</dbReference>
<feature type="compositionally biased region" description="Polar residues" evidence="10">
    <location>
        <begin position="673"/>
        <end position="696"/>
    </location>
</feature>
<dbReference type="PROSITE" id="PS00411">
    <property type="entry name" value="KINESIN_MOTOR_1"/>
    <property type="match status" value="1"/>
</dbReference>
<dbReference type="AlphaFoldDB" id="A0A6B2KYJ6"/>
<dbReference type="InterPro" id="IPR027640">
    <property type="entry name" value="Kinesin-like_fam"/>
</dbReference>
<evidence type="ECO:0000259" key="11">
    <source>
        <dbReference type="PROSITE" id="PS50067"/>
    </source>
</evidence>
<evidence type="ECO:0000256" key="5">
    <source>
        <dbReference type="ARBA" id="ARBA00023054"/>
    </source>
</evidence>
<dbReference type="PROSITE" id="PS50067">
    <property type="entry name" value="KINESIN_MOTOR_2"/>
    <property type="match status" value="1"/>
</dbReference>
<dbReference type="FunFam" id="3.40.850.10:FF:000054">
    <property type="entry name" value="Kinesin-like protein"/>
    <property type="match status" value="1"/>
</dbReference>
<evidence type="ECO:0000256" key="9">
    <source>
        <dbReference type="RuleBase" id="RU000394"/>
    </source>
</evidence>
<dbReference type="PANTHER" id="PTHR47968">
    <property type="entry name" value="CENTROMERE PROTEIN E"/>
    <property type="match status" value="1"/>
</dbReference>
<evidence type="ECO:0000313" key="12">
    <source>
        <dbReference type="EMBL" id="NDV29727.1"/>
    </source>
</evidence>
<evidence type="ECO:0000256" key="8">
    <source>
        <dbReference type="PROSITE-ProRule" id="PRU00283"/>
    </source>
</evidence>
<dbReference type="InterPro" id="IPR036961">
    <property type="entry name" value="Kinesin_motor_dom_sf"/>
</dbReference>
<keyword evidence="1" id="KW-0813">Transport</keyword>
<evidence type="ECO:0000256" key="6">
    <source>
        <dbReference type="ARBA" id="ARBA00023175"/>
    </source>
</evidence>
<dbReference type="GO" id="GO:0005524">
    <property type="term" value="F:ATP binding"/>
    <property type="evidence" value="ECO:0007669"/>
    <property type="project" value="UniProtKB-UniRule"/>
</dbReference>
<name>A0A6B2KYJ6_9EUKA</name>
<dbReference type="EMBL" id="GIBP01000758">
    <property type="protein sequence ID" value="NDV29727.1"/>
    <property type="molecule type" value="Transcribed_RNA"/>
</dbReference>
<dbReference type="Gene3D" id="3.40.850.10">
    <property type="entry name" value="Kinesin motor domain"/>
    <property type="match status" value="1"/>
</dbReference>
<dbReference type="PANTHER" id="PTHR47968:SF13">
    <property type="entry name" value="KINESIN-LIKE PROTEIN KIF19 ISOFORM X1"/>
    <property type="match status" value="1"/>
</dbReference>
<comment type="similarity">
    <text evidence="7">Belongs to the TRAFAC class myosin-kinesin ATPase superfamily. Kinesin family. KIN-8 subfamily.</text>
</comment>